<evidence type="ECO:0000313" key="2">
    <source>
        <dbReference type="Proteomes" id="UP001208570"/>
    </source>
</evidence>
<reference evidence="1" key="1">
    <citation type="journal article" date="2023" name="Mol. Biol. Evol.">
        <title>Third-Generation Sequencing Reveals the Adaptive Role of the Epigenome in Three Deep-Sea Polychaetes.</title>
        <authorList>
            <person name="Perez M."/>
            <person name="Aroh O."/>
            <person name="Sun Y."/>
            <person name="Lan Y."/>
            <person name="Juniper S.K."/>
            <person name="Young C.R."/>
            <person name="Angers B."/>
            <person name="Qian P.Y."/>
        </authorList>
    </citation>
    <scope>NUCLEOTIDE SEQUENCE</scope>
    <source>
        <strain evidence="1">P08H-3</strain>
    </source>
</reference>
<organism evidence="1 2">
    <name type="scientific">Paralvinella palmiformis</name>
    <dbReference type="NCBI Taxonomy" id="53620"/>
    <lineage>
        <taxon>Eukaryota</taxon>
        <taxon>Metazoa</taxon>
        <taxon>Spiralia</taxon>
        <taxon>Lophotrochozoa</taxon>
        <taxon>Annelida</taxon>
        <taxon>Polychaeta</taxon>
        <taxon>Sedentaria</taxon>
        <taxon>Canalipalpata</taxon>
        <taxon>Terebellida</taxon>
        <taxon>Terebelliformia</taxon>
        <taxon>Alvinellidae</taxon>
        <taxon>Paralvinella</taxon>
    </lineage>
</organism>
<name>A0AAD9IVR2_9ANNE</name>
<protein>
    <submittedName>
        <fullName evidence="1">Uncharacterized protein</fullName>
    </submittedName>
</protein>
<dbReference type="SUPFAM" id="SSF53098">
    <property type="entry name" value="Ribonuclease H-like"/>
    <property type="match status" value="1"/>
</dbReference>
<proteinExistence type="predicted"/>
<accession>A0AAD9IVR2</accession>
<dbReference type="EMBL" id="JAODUP010001198">
    <property type="protein sequence ID" value="KAK2140960.1"/>
    <property type="molecule type" value="Genomic_DNA"/>
</dbReference>
<keyword evidence="2" id="KW-1185">Reference proteome</keyword>
<dbReference type="AlphaFoldDB" id="A0AAD9IVR2"/>
<evidence type="ECO:0000313" key="1">
    <source>
        <dbReference type="EMBL" id="KAK2140960.1"/>
    </source>
</evidence>
<gene>
    <name evidence="1" type="ORF">LSH36_1198g00055</name>
</gene>
<sequence length="180" mass="20232">MKKPIDGKTGTLVQDAWINIHNQPIIASSLQVWVKLYLLDSHPTGSMAKTGENCNTLCEESIQKAKVSGICTDNAKNMERLRAALQQDDPDLTVRKPQLPGETRWKSQLTYLDRYITSRPNYMKIVQDHEDEIDQNIAKKIQDINIFRNAKDMGDQLRPVANAIDYCLADNASLAAACDT</sequence>
<dbReference type="Proteomes" id="UP001208570">
    <property type="component" value="Unassembled WGS sequence"/>
</dbReference>
<dbReference type="InterPro" id="IPR012337">
    <property type="entry name" value="RNaseH-like_sf"/>
</dbReference>
<comment type="caution">
    <text evidence="1">The sequence shown here is derived from an EMBL/GenBank/DDBJ whole genome shotgun (WGS) entry which is preliminary data.</text>
</comment>